<evidence type="ECO:0000313" key="3">
    <source>
        <dbReference type="Proteomes" id="UP000425960"/>
    </source>
</evidence>
<dbReference type="EMBL" id="AP021876">
    <property type="protein sequence ID" value="BBO86530.1"/>
    <property type="molecule type" value="Genomic_DNA"/>
</dbReference>
<sequence length="55" mass="5979">MAIRIAVGGRSHGNLNPRKQDNDPNALYAPYEPTTRQKNPGPTDASIRGSSVFLK</sequence>
<evidence type="ECO:0000256" key="1">
    <source>
        <dbReference type="SAM" id="MobiDB-lite"/>
    </source>
</evidence>
<reference evidence="2 3" key="1">
    <citation type="submission" date="2019-11" db="EMBL/GenBank/DDBJ databases">
        <title>Comparative genomics of hydrocarbon-degrading Desulfosarcina strains.</title>
        <authorList>
            <person name="Watanabe M."/>
            <person name="Kojima H."/>
            <person name="Fukui M."/>
        </authorList>
    </citation>
    <scope>NUCLEOTIDE SEQUENCE [LARGE SCALE GENOMIC DNA]</scope>
    <source>
        <strain evidence="2 3">28bB2T</strain>
    </source>
</reference>
<dbReference type="AlphaFoldDB" id="A0A5K8A2M1"/>
<protein>
    <submittedName>
        <fullName evidence="2">Uncharacterized protein</fullName>
    </submittedName>
</protein>
<accession>A0A5K8A2M1</accession>
<proteinExistence type="predicted"/>
<dbReference type="KEGG" id="dov:DSCO28_70960"/>
<feature type="region of interest" description="Disordered" evidence="1">
    <location>
        <begin position="1"/>
        <end position="55"/>
    </location>
</feature>
<gene>
    <name evidence="2" type="ORF">DSCO28_70960</name>
</gene>
<organism evidence="2 3">
    <name type="scientific">Desulfosarcina ovata subsp. sediminis</name>
    <dbReference type="NCBI Taxonomy" id="885957"/>
    <lineage>
        <taxon>Bacteria</taxon>
        <taxon>Pseudomonadati</taxon>
        <taxon>Thermodesulfobacteriota</taxon>
        <taxon>Desulfobacteria</taxon>
        <taxon>Desulfobacterales</taxon>
        <taxon>Desulfosarcinaceae</taxon>
        <taxon>Desulfosarcina</taxon>
    </lineage>
</organism>
<evidence type="ECO:0000313" key="2">
    <source>
        <dbReference type="EMBL" id="BBO86530.1"/>
    </source>
</evidence>
<name>A0A5K8A2M1_9BACT</name>
<dbReference type="Proteomes" id="UP000425960">
    <property type="component" value="Chromosome"/>
</dbReference>